<dbReference type="InterPro" id="IPR005517">
    <property type="entry name" value="Transl_elong_EFG/EF2_IV"/>
</dbReference>
<dbReference type="InterPro" id="IPR009000">
    <property type="entry name" value="Transl_B-barrel_sf"/>
</dbReference>
<dbReference type="InterPro" id="IPR020568">
    <property type="entry name" value="Ribosomal_Su5_D2-typ_SF"/>
</dbReference>
<dbReference type="CDD" id="cd01434">
    <property type="entry name" value="EFG_mtEFG1_IV"/>
    <property type="match status" value="1"/>
</dbReference>
<dbReference type="GO" id="GO:0003924">
    <property type="term" value="F:GTPase activity"/>
    <property type="evidence" value="ECO:0007669"/>
    <property type="project" value="InterPro"/>
</dbReference>
<dbReference type="CDD" id="cd01886">
    <property type="entry name" value="EF-G"/>
    <property type="match status" value="1"/>
</dbReference>
<evidence type="ECO:0000256" key="2">
    <source>
        <dbReference type="ARBA" id="ARBA00017872"/>
    </source>
</evidence>
<dbReference type="FunFam" id="3.30.70.870:FF:000001">
    <property type="entry name" value="Elongation factor G"/>
    <property type="match status" value="1"/>
</dbReference>
<evidence type="ECO:0000313" key="11">
    <source>
        <dbReference type="Proteomes" id="UP000244896"/>
    </source>
</evidence>
<comment type="function">
    <text evidence="7 8">Catalyzes the GTP-dependent ribosomal translocation step during translation elongation. During this step, the ribosome changes from the pre-translocational (PRE) to the post-translocational (POST) state as the newly formed A-site-bound peptidyl-tRNA and P-site-bound deacylated tRNA move to the P and E sites, respectively. Catalyzes the coordinated movement of the two tRNA molecules, the mRNA and conformational changes in the ribosome.</text>
</comment>
<dbReference type="Pfam" id="PF03144">
    <property type="entry name" value="GTP_EFTU_D2"/>
    <property type="match status" value="1"/>
</dbReference>
<feature type="domain" description="Tr-type G" evidence="9">
    <location>
        <begin position="33"/>
        <end position="321"/>
    </location>
</feature>
<name>A0A2U8E3P0_9BACT</name>
<dbReference type="CDD" id="cd03713">
    <property type="entry name" value="EFG_mtEFG_C"/>
    <property type="match status" value="1"/>
</dbReference>
<accession>A0A2U8E3P0</accession>
<dbReference type="NCBIfam" id="NF009381">
    <property type="entry name" value="PRK12740.1-5"/>
    <property type="match status" value="1"/>
</dbReference>
<dbReference type="GO" id="GO:0003746">
    <property type="term" value="F:translation elongation factor activity"/>
    <property type="evidence" value="ECO:0007669"/>
    <property type="project" value="UniProtKB-UniRule"/>
</dbReference>
<dbReference type="InterPro" id="IPR031157">
    <property type="entry name" value="G_TR_CS"/>
</dbReference>
<dbReference type="PRINTS" id="PR00315">
    <property type="entry name" value="ELONGATNFCT"/>
</dbReference>
<sequence>MSATEFDVSKLTIVTDKSKVSSENAKDRPFPLEWTRNIGIAAHIDAGKTTTSERILYYSGTVHKMGEVHEGTAVTDWMEQERERGITITASAISCAWLASWGPWKGIKQRINIIDTPGHVDFTAEVERSMRVLDGAVAVFCAVAGVQPQSETVWRQANKYHVPRVAFVNKMDRTGADFLRAVSEMREKLKANAHPLYLPIGKEDGFVGLVDLVQNVAYYFTESTKEDPLGMTPDIREIPDDMKDDAKKWRDGLIEAVSDFDDVIAEKYLGGEEITTEELMLAVRKATISMKFFGAIPGSAFKKKGVQRLLDCVVNYLPNPMEVPPIRGVDSDGKEIEIPVSDNSKLAGLAFKLWTDPFVGRLVFYRIYSGKLLKGTPVYNPRTRRSERVSRLVLMRAMDREEIDIAYAGDICAVVGVKDVITGDTFCDEDLDVRLEPPSFPEPVISMSVEPNSKGDQEKMSIALQRLVAEDPTLKVKTDADTGQTILSGMGELHLDIIVDRMKREFKVEAAVGKPQIAYRETILSAAEGEGKFIRQSGGKGQYGHCVLKVEPNEKGQGIEVINEIVGGVIPKEFIKPTTDGIMEACNNGVVAGYPVVDVKVRIVDGSFHEVDSSELAFKMAGIFGFKEAMKKATPILLEPIMAVEVTTPEEYQGDLMGDINRRRGTIQGIENKNGAAIVNAHVPLENLFGYVTDIRSLSKGRASASITPSHFEQVPASLLAKIVETSSKAPARS</sequence>
<dbReference type="PROSITE" id="PS00301">
    <property type="entry name" value="G_TR_1"/>
    <property type="match status" value="1"/>
</dbReference>
<dbReference type="GO" id="GO:0005737">
    <property type="term" value="C:cytoplasm"/>
    <property type="evidence" value="ECO:0007669"/>
    <property type="project" value="UniProtKB-SubCell"/>
</dbReference>
<dbReference type="InterPro" id="IPR027417">
    <property type="entry name" value="P-loop_NTPase"/>
</dbReference>
<dbReference type="PANTHER" id="PTHR43261:SF1">
    <property type="entry name" value="RIBOSOME-RELEASING FACTOR 2, MITOCHONDRIAL"/>
    <property type="match status" value="1"/>
</dbReference>
<feature type="binding site" evidence="8">
    <location>
        <begin position="115"/>
        <end position="119"/>
    </location>
    <ligand>
        <name>GTP</name>
        <dbReference type="ChEBI" id="CHEBI:37565"/>
    </ligand>
</feature>
<dbReference type="OrthoDB" id="9804431at2"/>
<evidence type="ECO:0000256" key="3">
    <source>
        <dbReference type="ARBA" id="ARBA00022741"/>
    </source>
</evidence>
<evidence type="ECO:0000256" key="8">
    <source>
        <dbReference type="HAMAP-Rule" id="MF_00054"/>
    </source>
</evidence>
<keyword evidence="11" id="KW-1185">Reference proteome</keyword>
<dbReference type="SUPFAM" id="SSF52540">
    <property type="entry name" value="P-loop containing nucleoside triphosphate hydrolases"/>
    <property type="match status" value="1"/>
</dbReference>
<evidence type="ECO:0000256" key="4">
    <source>
        <dbReference type="ARBA" id="ARBA00022768"/>
    </source>
</evidence>
<dbReference type="Proteomes" id="UP000244896">
    <property type="component" value="Chromosome"/>
</dbReference>
<dbReference type="Pfam" id="PF03764">
    <property type="entry name" value="EFG_IV"/>
    <property type="match status" value="1"/>
</dbReference>
<dbReference type="NCBIfam" id="TIGR00484">
    <property type="entry name" value="EF-G"/>
    <property type="match status" value="1"/>
</dbReference>
<evidence type="ECO:0000256" key="6">
    <source>
        <dbReference type="ARBA" id="ARBA00023134"/>
    </source>
</evidence>
<dbReference type="EMBL" id="CP023004">
    <property type="protein sequence ID" value="AWI09122.1"/>
    <property type="molecule type" value="Genomic_DNA"/>
</dbReference>
<feature type="binding site" evidence="8">
    <location>
        <begin position="169"/>
        <end position="172"/>
    </location>
    <ligand>
        <name>GTP</name>
        <dbReference type="ChEBI" id="CHEBI:37565"/>
    </ligand>
</feature>
<evidence type="ECO:0000256" key="5">
    <source>
        <dbReference type="ARBA" id="ARBA00022917"/>
    </source>
</evidence>
<dbReference type="CDD" id="cd04088">
    <property type="entry name" value="EFG_mtEFG_II"/>
    <property type="match status" value="1"/>
</dbReference>
<dbReference type="Pfam" id="PF00009">
    <property type="entry name" value="GTP_EFTU"/>
    <property type="match status" value="1"/>
</dbReference>
<dbReference type="SMART" id="SM00889">
    <property type="entry name" value="EFG_IV"/>
    <property type="match status" value="1"/>
</dbReference>
<dbReference type="Gene3D" id="3.30.230.10">
    <property type="match status" value="1"/>
</dbReference>
<dbReference type="Gene3D" id="3.30.70.240">
    <property type="match status" value="1"/>
</dbReference>
<dbReference type="FunFam" id="3.30.230.10:FF:000003">
    <property type="entry name" value="Elongation factor G"/>
    <property type="match status" value="1"/>
</dbReference>
<dbReference type="PROSITE" id="PS51722">
    <property type="entry name" value="G_TR_2"/>
    <property type="match status" value="1"/>
</dbReference>
<dbReference type="SMART" id="SM00838">
    <property type="entry name" value="EFG_C"/>
    <property type="match status" value="1"/>
</dbReference>
<dbReference type="FunFam" id="2.40.30.10:FF:000006">
    <property type="entry name" value="Elongation factor G"/>
    <property type="match status" value="1"/>
</dbReference>
<keyword evidence="3 8" id="KW-0547">Nucleotide-binding</keyword>
<dbReference type="InterPro" id="IPR014721">
    <property type="entry name" value="Ribsml_uS5_D2-typ_fold_subgr"/>
</dbReference>
<dbReference type="PANTHER" id="PTHR43261">
    <property type="entry name" value="TRANSLATION ELONGATION FACTOR G-RELATED"/>
    <property type="match status" value="1"/>
</dbReference>
<dbReference type="RefSeq" id="WP_108824936.1">
    <property type="nucleotide sequence ID" value="NZ_CP023004.1"/>
</dbReference>
<keyword evidence="4 8" id="KW-0251">Elongation factor</keyword>
<dbReference type="SUPFAM" id="SSF54211">
    <property type="entry name" value="Ribosomal protein S5 domain 2-like"/>
    <property type="match status" value="1"/>
</dbReference>
<dbReference type="InterPro" id="IPR009022">
    <property type="entry name" value="EFG_III"/>
</dbReference>
<dbReference type="Gene3D" id="2.40.30.10">
    <property type="entry name" value="Translation factors"/>
    <property type="match status" value="1"/>
</dbReference>
<dbReference type="SUPFAM" id="SSF50447">
    <property type="entry name" value="Translation proteins"/>
    <property type="match status" value="1"/>
</dbReference>
<dbReference type="GO" id="GO:0032790">
    <property type="term" value="P:ribosome disassembly"/>
    <property type="evidence" value="ECO:0007669"/>
    <property type="project" value="TreeGrafter"/>
</dbReference>
<dbReference type="Gene3D" id="3.30.70.870">
    <property type="entry name" value="Elongation Factor G (Translational Gtpase), domain 3"/>
    <property type="match status" value="1"/>
</dbReference>
<dbReference type="InterPro" id="IPR035647">
    <property type="entry name" value="EFG_III/V"/>
</dbReference>
<protein>
    <recommendedName>
        <fullName evidence="2 8">Elongation factor G</fullName>
        <shortName evidence="8">EF-G</shortName>
    </recommendedName>
</protein>
<dbReference type="InterPro" id="IPR000795">
    <property type="entry name" value="T_Tr_GTP-bd_dom"/>
</dbReference>
<organism evidence="10 11">
    <name type="scientific">Ereboglobus luteus</name>
    <dbReference type="NCBI Taxonomy" id="1796921"/>
    <lineage>
        <taxon>Bacteria</taxon>
        <taxon>Pseudomonadati</taxon>
        <taxon>Verrucomicrobiota</taxon>
        <taxon>Opitutia</taxon>
        <taxon>Opitutales</taxon>
        <taxon>Opitutaceae</taxon>
        <taxon>Ereboglobus</taxon>
    </lineage>
</organism>
<dbReference type="SUPFAM" id="SSF54980">
    <property type="entry name" value="EF-G C-terminal domain-like"/>
    <property type="match status" value="2"/>
</dbReference>
<evidence type="ECO:0000313" key="10">
    <source>
        <dbReference type="EMBL" id="AWI09122.1"/>
    </source>
</evidence>
<dbReference type="InterPro" id="IPR004540">
    <property type="entry name" value="Transl_elong_EFG/EF2"/>
</dbReference>
<dbReference type="InterPro" id="IPR005225">
    <property type="entry name" value="Small_GTP-bd"/>
</dbReference>
<gene>
    <name evidence="8 10" type="primary">fusA</name>
    <name evidence="10" type="ORF">CKA38_07615</name>
</gene>
<dbReference type="Pfam" id="PF14492">
    <property type="entry name" value="EFG_III"/>
    <property type="match status" value="1"/>
</dbReference>
<dbReference type="InterPro" id="IPR047872">
    <property type="entry name" value="EFG_IV"/>
</dbReference>
<keyword evidence="6 8" id="KW-0342">GTP-binding</keyword>
<dbReference type="KEGG" id="elut:CKA38_07615"/>
<dbReference type="Gene3D" id="3.40.50.300">
    <property type="entry name" value="P-loop containing nucleotide triphosphate hydrolases"/>
    <property type="match status" value="1"/>
</dbReference>
<keyword evidence="8" id="KW-0963">Cytoplasm</keyword>
<evidence type="ECO:0000256" key="7">
    <source>
        <dbReference type="ARBA" id="ARBA00024731"/>
    </source>
</evidence>
<dbReference type="InterPro" id="IPR000640">
    <property type="entry name" value="EFG_V-like"/>
</dbReference>
<dbReference type="InterPro" id="IPR035649">
    <property type="entry name" value="EFG_V"/>
</dbReference>
<dbReference type="CDD" id="cd16262">
    <property type="entry name" value="EFG_III"/>
    <property type="match status" value="1"/>
</dbReference>
<dbReference type="InterPro" id="IPR041095">
    <property type="entry name" value="EFG_II"/>
</dbReference>
<dbReference type="InterPro" id="IPR004161">
    <property type="entry name" value="EFTu-like_2"/>
</dbReference>
<comment type="subcellular location">
    <subcellularLocation>
        <location evidence="8">Cytoplasm</location>
    </subcellularLocation>
</comment>
<dbReference type="FunFam" id="3.40.50.300:FF:000029">
    <property type="entry name" value="Elongation factor G"/>
    <property type="match status" value="1"/>
</dbReference>
<keyword evidence="5 8" id="KW-0648">Protein biosynthesis</keyword>
<feature type="binding site" evidence="8">
    <location>
        <begin position="42"/>
        <end position="49"/>
    </location>
    <ligand>
        <name>GTP</name>
        <dbReference type="ChEBI" id="CHEBI:37565"/>
    </ligand>
</feature>
<proteinExistence type="inferred from homology"/>
<dbReference type="FunFam" id="3.30.70.240:FF:000001">
    <property type="entry name" value="Elongation factor G"/>
    <property type="match status" value="1"/>
</dbReference>
<dbReference type="NCBIfam" id="TIGR00231">
    <property type="entry name" value="small_GTP"/>
    <property type="match status" value="1"/>
</dbReference>
<dbReference type="HAMAP" id="MF_00054_B">
    <property type="entry name" value="EF_G_EF_2_B"/>
    <property type="match status" value="1"/>
</dbReference>
<comment type="similarity">
    <text evidence="1 8">Belongs to the TRAFAC class translation factor GTPase superfamily. Classic translation factor GTPase family. EF-G/EF-2 subfamily.</text>
</comment>
<dbReference type="GO" id="GO:0005525">
    <property type="term" value="F:GTP binding"/>
    <property type="evidence" value="ECO:0007669"/>
    <property type="project" value="UniProtKB-UniRule"/>
</dbReference>
<reference evidence="10 11" key="1">
    <citation type="journal article" date="2018" name="Syst. Appl. Microbiol.">
        <title>Ereboglobus luteus gen. nov. sp. nov. from cockroach guts, and new insights into the oxygen relationship of the genera Opitutus and Didymococcus (Verrucomicrobia: Opitutaceae).</title>
        <authorList>
            <person name="Tegtmeier D."/>
            <person name="Belitz A."/>
            <person name="Radek R."/>
            <person name="Heimerl T."/>
            <person name="Brune A."/>
        </authorList>
    </citation>
    <scope>NUCLEOTIDE SEQUENCE [LARGE SCALE GENOMIC DNA]</scope>
    <source>
        <strain evidence="10 11">Ho45</strain>
    </source>
</reference>
<evidence type="ECO:0000256" key="1">
    <source>
        <dbReference type="ARBA" id="ARBA00005870"/>
    </source>
</evidence>
<evidence type="ECO:0000259" key="9">
    <source>
        <dbReference type="PROSITE" id="PS51722"/>
    </source>
</evidence>
<dbReference type="AlphaFoldDB" id="A0A2U8E3P0"/>
<dbReference type="Pfam" id="PF00679">
    <property type="entry name" value="EFG_C"/>
    <property type="match status" value="1"/>
</dbReference>